<organism evidence="2 3">
    <name type="scientific">Chaetomium fimeti</name>
    <dbReference type="NCBI Taxonomy" id="1854472"/>
    <lineage>
        <taxon>Eukaryota</taxon>
        <taxon>Fungi</taxon>
        <taxon>Dikarya</taxon>
        <taxon>Ascomycota</taxon>
        <taxon>Pezizomycotina</taxon>
        <taxon>Sordariomycetes</taxon>
        <taxon>Sordariomycetidae</taxon>
        <taxon>Sordariales</taxon>
        <taxon>Chaetomiaceae</taxon>
        <taxon>Chaetomium</taxon>
    </lineage>
</organism>
<keyword evidence="3" id="KW-1185">Reference proteome</keyword>
<protein>
    <submittedName>
        <fullName evidence="2">Uncharacterized protein</fullName>
    </submittedName>
</protein>
<accession>A0AAE0LU12</accession>
<comment type="caution">
    <text evidence="2">The sequence shown here is derived from an EMBL/GenBank/DDBJ whole genome shotgun (WGS) entry which is preliminary data.</text>
</comment>
<evidence type="ECO:0000313" key="3">
    <source>
        <dbReference type="Proteomes" id="UP001278766"/>
    </source>
</evidence>
<gene>
    <name evidence="2" type="ORF">B0H64DRAFT_392331</name>
</gene>
<reference evidence="2" key="2">
    <citation type="submission" date="2023-06" db="EMBL/GenBank/DDBJ databases">
        <authorList>
            <consortium name="Lawrence Berkeley National Laboratory"/>
            <person name="Haridas S."/>
            <person name="Hensen N."/>
            <person name="Bonometti L."/>
            <person name="Westerberg I."/>
            <person name="Brannstrom I.O."/>
            <person name="Guillou S."/>
            <person name="Cros-Aarteil S."/>
            <person name="Calhoun S."/>
            <person name="Kuo A."/>
            <person name="Mondo S."/>
            <person name="Pangilinan J."/>
            <person name="Riley R."/>
            <person name="Labutti K."/>
            <person name="Andreopoulos B."/>
            <person name="Lipzen A."/>
            <person name="Chen C."/>
            <person name="Yanf M."/>
            <person name="Daum C."/>
            <person name="Ng V."/>
            <person name="Clum A."/>
            <person name="Steindorff A."/>
            <person name="Ohm R."/>
            <person name="Martin F."/>
            <person name="Silar P."/>
            <person name="Natvig D."/>
            <person name="Lalanne C."/>
            <person name="Gautier V."/>
            <person name="Ament-Velasquez S.L."/>
            <person name="Kruys A."/>
            <person name="Hutchinson M.I."/>
            <person name="Powell A.J."/>
            <person name="Barry K."/>
            <person name="Miller A.N."/>
            <person name="Grigoriev I.V."/>
            <person name="Debuchy R."/>
            <person name="Gladieux P."/>
            <person name="Thoren M.H."/>
            <person name="Johannesson H."/>
        </authorList>
    </citation>
    <scope>NUCLEOTIDE SEQUENCE</scope>
    <source>
        <strain evidence="2">CBS 168.71</strain>
    </source>
</reference>
<dbReference type="EMBL" id="JAUEPN010000003">
    <property type="protein sequence ID" value="KAK3297513.1"/>
    <property type="molecule type" value="Genomic_DNA"/>
</dbReference>
<dbReference type="AlphaFoldDB" id="A0AAE0LU12"/>
<feature type="region of interest" description="Disordered" evidence="1">
    <location>
        <begin position="17"/>
        <end position="46"/>
    </location>
</feature>
<dbReference type="GeneID" id="87840492"/>
<dbReference type="Proteomes" id="UP001278766">
    <property type="component" value="Unassembled WGS sequence"/>
</dbReference>
<proteinExistence type="predicted"/>
<evidence type="ECO:0000313" key="2">
    <source>
        <dbReference type="EMBL" id="KAK3297513.1"/>
    </source>
</evidence>
<sequence>MKQLTLHCQFWASPGSQISTETPARQKNVAPMPSPSSSSSNGSKHVSVLRHARWKVACRCRREMRASSHLSVHTTPRSTRVEKTLRFKGLESGTVRLRTAWAARNTVSTSGVSSRALQTRRSTKPLALLLVPCSFPQARRAGPLHHRVAINGSPPVTPQYPATRPVENWVSSSTKLPRSVVRSLASHSLFLQIPKAMSPRAIVLATQTNCY</sequence>
<evidence type="ECO:0000256" key="1">
    <source>
        <dbReference type="SAM" id="MobiDB-lite"/>
    </source>
</evidence>
<dbReference type="RefSeq" id="XP_062661027.1">
    <property type="nucleotide sequence ID" value="XM_062803544.1"/>
</dbReference>
<name>A0AAE0LU12_9PEZI</name>
<reference evidence="2" key="1">
    <citation type="journal article" date="2023" name="Mol. Phylogenet. Evol.">
        <title>Genome-scale phylogeny and comparative genomics of the fungal order Sordariales.</title>
        <authorList>
            <person name="Hensen N."/>
            <person name="Bonometti L."/>
            <person name="Westerberg I."/>
            <person name="Brannstrom I.O."/>
            <person name="Guillou S."/>
            <person name="Cros-Aarteil S."/>
            <person name="Calhoun S."/>
            <person name="Haridas S."/>
            <person name="Kuo A."/>
            <person name="Mondo S."/>
            <person name="Pangilinan J."/>
            <person name="Riley R."/>
            <person name="LaButti K."/>
            <person name="Andreopoulos B."/>
            <person name="Lipzen A."/>
            <person name="Chen C."/>
            <person name="Yan M."/>
            <person name="Daum C."/>
            <person name="Ng V."/>
            <person name="Clum A."/>
            <person name="Steindorff A."/>
            <person name="Ohm R.A."/>
            <person name="Martin F."/>
            <person name="Silar P."/>
            <person name="Natvig D.O."/>
            <person name="Lalanne C."/>
            <person name="Gautier V."/>
            <person name="Ament-Velasquez S.L."/>
            <person name="Kruys A."/>
            <person name="Hutchinson M.I."/>
            <person name="Powell A.J."/>
            <person name="Barry K."/>
            <person name="Miller A.N."/>
            <person name="Grigoriev I.V."/>
            <person name="Debuchy R."/>
            <person name="Gladieux P."/>
            <person name="Hiltunen Thoren M."/>
            <person name="Johannesson H."/>
        </authorList>
    </citation>
    <scope>NUCLEOTIDE SEQUENCE</scope>
    <source>
        <strain evidence="2">CBS 168.71</strain>
    </source>
</reference>